<gene>
    <name evidence="2" type="ORF">HC176_16285</name>
</gene>
<protein>
    <submittedName>
        <fullName evidence="2">DUF853 family protein</fullName>
    </submittedName>
</protein>
<dbReference type="Pfam" id="PF05872">
    <property type="entry name" value="HerA_C"/>
    <property type="match status" value="1"/>
</dbReference>
<dbReference type="EMBL" id="JAAVJS010000189">
    <property type="protein sequence ID" value="NJX17034.1"/>
    <property type="molecule type" value="Genomic_DNA"/>
</dbReference>
<keyword evidence="3" id="KW-1185">Reference proteome</keyword>
<reference evidence="2 3" key="1">
    <citation type="submission" date="2020-03" db="EMBL/GenBank/DDBJ databases">
        <title>Tamlana sp. nov, isolated from XXX.</title>
        <authorList>
            <person name="Cao W.R."/>
        </authorList>
    </citation>
    <scope>NUCLEOTIDE SEQUENCE [LARGE SCALE GENOMIC DNA]</scope>
    <source>
        <strain evidence="2 3">HST1-43</strain>
    </source>
</reference>
<name>A0ABX1DFD2_9FLAO</name>
<dbReference type="PANTHER" id="PTHR30121:SF6">
    <property type="entry name" value="SLR6007 PROTEIN"/>
    <property type="match status" value="1"/>
</dbReference>
<dbReference type="Gene3D" id="3.40.50.300">
    <property type="entry name" value="P-loop containing nucleotide triphosphate hydrolases"/>
    <property type="match status" value="1"/>
</dbReference>
<evidence type="ECO:0000313" key="3">
    <source>
        <dbReference type="Proteomes" id="UP000760545"/>
    </source>
</evidence>
<dbReference type="Proteomes" id="UP000760545">
    <property type="component" value="Unassembled WGS sequence"/>
</dbReference>
<feature type="domain" description="Helicase HerA-like C-terminal" evidence="1">
    <location>
        <begin position="9"/>
        <end position="110"/>
    </location>
</feature>
<dbReference type="SUPFAM" id="SSF52540">
    <property type="entry name" value="P-loop containing nucleoside triphosphate hydrolases"/>
    <property type="match status" value="1"/>
</dbReference>
<proteinExistence type="predicted"/>
<dbReference type="InterPro" id="IPR051162">
    <property type="entry name" value="T4SS_component"/>
</dbReference>
<evidence type="ECO:0000259" key="1">
    <source>
        <dbReference type="Pfam" id="PF05872"/>
    </source>
</evidence>
<dbReference type="PANTHER" id="PTHR30121">
    <property type="entry name" value="UNCHARACTERIZED PROTEIN YJGR-RELATED"/>
    <property type="match status" value="1"/>
</dbReference>
<accession>A0ABX1DFD2</accession>
<evidence type="ECO:0000313" key="2">
    <source>
        <dbReference type="EMBL" id="NJX17034.1"/>
    </source>
</evidence>
<organism evidence="2 3">
    <name type="scientific">Tamlana crocina</name>
    <dbReference type="NCBI Taxonomy" id="393006"/>
    <lineage>
        <taxon>Bacteria</taxon>
        <taxon>Pseudomonadati</taxon>
        <taxon>Bacteroidota</taxon>
        <taxon>Flavobacteriia</taxon>
        <taxon>Flavobacteriales</taxon>
        <taxon>Flavobacteriaceae</taxon>
        <taxon>Tamlana</taxon>
    </lineage>
</organism>
<dbReference type="InterPro" id="IPR033186">
    <property type="entry name" value="HerA_C"/>
</dbReference>
<sequence length="110" mass="11588">MHGGEVFADAAVKIPLKTMNRHGLIAGATGTGKSKTLQILAENLSKKGVPVLLMDVKGDLSGVAKPSAGEAFIHARHEKLNFPFEASAAPVEILSLSEENGVRRRATVSE</sequence>
<comment type="caution">
    <text evidence="2">The sequence shown here is derived from an EMBL/GenBank/DDBJ whole genome shotgun (WGS) entry which is preliminary data.</text>
</comment>
<dbReference type="InterPro" id="IPR027417">
    <property type="entry name" value="P-loop_NTPase"/>
</dbReference>
<feature type="non-terminal residue" evidence="2">
    <location>
        <position position="110"/>
    </location>
</feature>